<keyword evidence="2" id="KW-0328">Glycosyltransferase</keyword>
<name>A0A5C6NSR4_9TELE</name>
<dbReference type="GO" id="GO:0016757">
    <property type="term" value="F:glycosyltransferase activity"/>
    <property type="evidence" value="ECO:0007669"/>
    <property type="project" value="UniProtKB-KW"/>
</dbReference>
<feature type="transmembrane region" description="Helical" evidence="1">
    <location>
        <begin position="21"/>
        <end position="41"/>
    </location>
</feature>
<keyword evidence="3" id="KW-1185">Reference proteome</keyword>
<reference evidence="2 3" key="1">
    <citation type="submission" date="2019-04" db="EMBL/GenBank/DDBJ databases">
        <title>Chromosome genome assembly for Takifugu flavidus.</title>
        <authorList>
            <person name="Xiao S."/>
        </authorList>
    </citation>
    <scope>NUCLEOTIDE SEQUENCE [LARGE SCALE GENOMIC DNA]</scope>
    <source>
        <strain evidence="2">HTHZ2018</strain>
        <tissue evidence="2">Muscle</tissue>
    </source>
</reference>
<keyword evidence="1" id="KW-0812">Transmembrane</keyword>
<evidence type="ECO:0000256" key="1">
    <source>
        <dbReference type="SAM" id="Phobius"/>
    </source>
</evidence>
<keyword evidence="2" id="KW-0808">Transferase</keyword>
<keyword evidence="1" id="KW-1133">Transmembrane helix</keyword>
<sequence>MIANSGDLSMMVRRCLLTFKPFRIFVVGIGFFSLCFLMTSLGGQFSAKRPGDPPFTVRAEGKLLRLCPAPIMTRLAPLLGAQRGSLDCYQRADRSAHSAHQGSIRGSSAHYTSISLSPSFPALATSTSRALFDLHPVFLPVPPRMKQAAGTLEERGRRLKATP</sequence>
<evidence type="ECO:0000313" key="3">
    <source>
        <dbReference type="Proteomes" id="UP000324091"/>
    </source>
</evidence>
<evidence type="ECO:0000313" key="2">
    <source>
        <dbReference type="EMBL" id="TWW69621.1"/>
    </source>
</evidence>
<organism evidence="2 3">
    <name type="scientific">Takifugu flavidus</name>
    <name type="common">sansaifugu</name>
    <dbReference type="NCBI Taxonomy" id="433684"/>
    <lineage>
        <taxon>Eukaryota</taxon>
        <taxon>Metazoa</taxon>
        <taxon>Chordata</taxon>
        <taxon>Craniata</taxon>
        <taxon>Vertebrata</taxon>
        <taxon>Euteleostomi</taxon>
        <taxon>Actinopterygii</taxon>
        <taxon>Neopterygii</taxon>
        <taxon>Teleostei</taxon>
        <taxon>Neoteleostei</taxon>
        <taxon>Acanthomorphata</taxon>
        <taxon>Eupercaria</taxon>
        <taxon>Tetraodontiformes</taxon>
        <taxon>Tetradontoidea</taxon>
        <taxon>Tetraodontidae</taxon>
        <taxon>Takifugu</taxon>
    </lineage>
</organism>
<protein>
    <submittedName>
        <fullName evidence="2">Alpha-1,6-mannosylglycoprotein 6-beta-N-acetylglucosaminyltransferase B</fullName>
    </submittedName>
</protein>
<dbReference type="EMBL" id="RHFK02000010">
    <property type="protein sequence ID" value="TWW69621.1"/>
    <property type="molecule type" value="Genomic_DNA"/>
</dbReference>
<comment type="caution">
    <text evidence="2">The sequence shown here is derived from an EMBL/GenBank/DDBJ whole genome shotgun (WGS) entry which is preliminary data.</text>
</comment>
<gene>
    <name evidence="2" type="ORF">D4764_18G0004270</name>
</gene>
<keyword evidence="1" id="KW-0472">Membrane</keyword>
<dbReference type="Proteomes" id="UP000324091">
    <property type="component" value="Chromosome 18"/>
</dbReference>
<proteinExistence type="predicted"/>
<dbReference type="AlphaFoldDB" id="A0A5C6NSR4"/>
<accession>A0A5C6NSR4</accession>